<dbReference type="EMBL" id="ADMH02001585">
    <property type="protein sequence ID" value="ETN61972.1"/>
    <property type="molecule type" value="Genomic_DNA"/>
</dbReference>
<dbReference type="VEuPathDB" id="VectorBase:ADAC006355"/>
<reference evidence="2" key="3">
    <citation type="journal article" date="2013" name="Nucleic Acids Res.">
        <title>The genome of Anopheles darlingi, the main neotropical malaria vector.</title>
        <authorList>
            <person name="Marinotti O."/>
            <person name="Cerqueira G.C."/>
            <person name="de Almeida L.G."/>
            <person name="Ferro M.I."/>
            <person name="Loreto E.L."/>
            <person name="Zaha A."/>
            <person name="Teixeira S.M."/>
            <person name="Wespiser A.R."/>
            <person name="Almeida E Silva A."/>
            <person name="Schlindwein A.D."/>
            <person name="Pacheco A.C."/>
            <person name="Silva A.L."/>
            <person name="Graveley B.R."/>
            <person name="Walenz B.P."/>
            <person name="Lima Bde A."/>
            <person name="Ribeiro C.A."/>
            <person name="Nunes-Silva C.G."/>
            <person name="de Carvalho C.R."/>
            <person name="Soares C.M."/>
            <person name="de Menezes C.B."/>
            <person name="Matiolli C."/>
            <person name="Caffrey D."/>
            <person name="Araujo D.A."/>
            <person name="de Oliveira D.M."/>
            <person name="Golenbock D."/>
            <person name="Grisard E.C."/>
            <person name="Fantinatti-Garboggini F."/>
            <person name="de Carvalho F.M."/>
            <person name="Barcellos F.G."/>
            <person name="Prosdocimi F."/>
            <person name="May G."/>
            <person name="Azevedo Junior G.M."/>
            <person name="Guimaraes G.M."/>
            <person name="Goldman G.H."/>
            <person name="Padilha I.Q."/>
            <person name="Batista Jda S."/>
            <person name="Ferro J.A."/>
            <person name="Ribeiro J.M."/>
            <person name="Fietto J.L."/>
            <person name="Dabbas K.M."/>
            <person name="Cerdeira L."/>
            <person name="Agnez-Lima L.F."/>
            <person name="Brocchi M."/>
            <person name="de Carvalho M.O."/>
            <person name="Teixeira Mde M."/>
            <person name="Diniz Maia Mde M."/>
            <person name="Goldman M.H."/>
            <person name="Cruz Schneider M.P."/>
            <person name="Felipe M.S."/>
            <person name="Hungria M."/>
            <person name="Nicolas M.F."/>
            <person name="Pereira M."/>
            <person name="Montes M.A."/>
            <person name="Cantao M.E."/>
            <person name="Vincentz M."/>
            <person name="Rafael M.S."/>
            <person name="Silverman N."/>
            <person name="Stoco P.H."/>
            <person name="Souza R.C."/>
            <person name="Vicentini R."/>
            <person name="Gazzinelli R.T."/>
            <person name="Neves Rde O."/>
            <person name="Silva R."/>
            <person name="Astolfi-Filho S."/>
            <person name="Maciel T.E."/>
            <person name="Urmenyi T.P."/>
            <person name="Tadei W.P."/>
            <person name="Camargo E.P."/>
            <person name="de Vasconcelos A.T."/>
        </authorList>
    </citation>
    <scope>NUCLEOTIDE SEQUENCE</scope>
</reference>
<dbReference type="VEuPathDB" id="VectorBase:ADAR2_003064"/>
<organism evidence="2">
    <name type="scientific">Anopheles darlingi</name>
    <name type="common">Mosquito</name>
    <dbReference type="NCBI Taxonomy" id="43151"/>
    <lineage>
        <taxon>Eukaryota</taxon>
        <taxon>Metazoa</taxon>
        <taxon>Ecdysozoa</taxon>
        <taxon>Arthropoda</taxon>
        <taxon>Hexapoda</taxon>
        <taxon>Insecta</taxon>
        <taxon>Pterygota</taxon>
        <taxon>Neoptera</taxon>
        <taxon>Endopterygota</taxon>
        <taxon>Diptera</taxon>
        <taxon>Nematocera</taxon>
        <taxon>Culicoidea</taxon>
        <taxon>Culicidae</taxon>
        <taxon>Anophelinae</taxon>
        <taxon>Anopheles</taxon>
    </lineage>
</organism>
<reference evidence="2 4" key="1">
    <citation type="journal article" date="2010" name="BMC Genomics">
        <title>Combination of measures distinguishes pre-miRNAs from other stem-loops in the genome of the newly sequenced Anopheles darlingi.</title>
        <authorList>
            <person name="Mendes N.D."/>
            <person name="Freitas A.T."/>
            <person name="Vasconcelos A.T."/>
            <person name="Sagot M.F."/>
        </authorList>
    </citation>
    <scope>NUCLEOTIDE SEQUENCE</scope>
</reference>
<dbReference type="eggNOG" id="KOG4302">
    <property type="taxonomic scope" value="Eukaryota"/>
</dbReference>
<dbReference type="InterPro" id="IPR007145">
    <property type="entry name" value="MAP65_Ase1_PRC1"/>
</dbReference>
<dbReference type="Gene3D" id="1.20.58.1520">
    <property type="match status" value="1"/>
</dbReference>
<dbReference type="STRING" id="43151.W5JCB6"/>
<dbReference type="GO" id="GO:0005737">
    <property type="term" value="C:cytoplasm"/>
    <property type="evidence" value="ECO:0007669"/>
    <property type="project" value="TreeGrafter"/>
</dbReference>
<reference evidence="2" key="2">
    <citation type="submission" date="2010-05" db="EMBL/GenBank/DDBJ databases">
        <authorList>
            <person name="Almeida L.G."/>
            <person name="Nicolas M.F."/>
            <person name="Souza R.C."/>
            <person name="Vasconcelos A.T.R."/>
        </authorList>
    </citation>
    <scope>NUCLEOTIDE SEQUENCE</scope>
</reference>
<feature type="region of interest" description="Disordered" evidence="1">
    <location>
        <begin position="593"/>
        <end position="620"/>
    </location>
</feature>
<dbReference type="GO" id="GO:1990023">
    <property type="term" value="C:mitotic spindle midzone"/>
    <property type="evidence" value="ECO:0007669"/>
    <property type="project" value="TreeGrafter"/>
</dbReference>
<dbReference type="PANTHER" id="PTHR19321">
    <property type="entry name" value="PROTEIN REGULATOR OF CYTOKINESIS 1 PRC1-RELATED"/>
    <property type="match status" value="1"/>
</dbReference>
<proteinExistence type="predicted"/>
<feature type="compositionally biased region" description="Polar residues" evidence="1">
    <location>
        <begin position="610"/>
        <end position="620"/>
    </location>
</feature>
<evidence type="ECO:0000313" key="4">
    <source>
        <dbReference type="Proteomes" id="UP000000673"/>
    </source>
</evidence>
<dbReference type="HOGENOM" id="CLU_027601_0_0_1"/>
<dbReference type="PANTHER" id="PTHR19321:SF41">
    <property type="entry name" value="FASCETTO-RELATED"/>
    <property type="match status" value="1"/>
</dbReference>
<sequence>MNKSATKKLDGGSDAQVLRKMQDICAENVYRMEQLWSAMFDSKICKDYMHRLPDHMMAFFDEVYEESNQRKCRIEDGIIKLRKEAHDLSRLLNEQPDPLLHLEGEKEEKLPLLVLQNKLDSSLEQMRSRLRERLAVIDDFALEAETLCEELGEQARFLQKDPLPTEQELVAYHNYIDGLKAEKLARLEEIAMLRQEIKGYMADLEIMPETDQEQHLLNARNFPPTNTNMEGLRKLHDYAASQYQELRRLIDEKHVQLARMWKYLNVDPAIMQKFEKLKNYTQSNFDKLYAEYERCETLRRENLKTIVERTRAEITMWWDRCLKSEDERARFTTFRTHIFNEDTLTLHEMELEDLKEYYSTNEHIFKLIAERQEMWERMLALESKTNDPNRYNNRGGKLLEEEKERRRIGTKLPKVEQKLRDACFEYETKHGRPFTIYGRSLQDTMQEQWMRREETKQLMSSARKKANGVVGGLGTPRTGGADTLMLTRTGGGGCSSTMSLLSANRSRMMGSSRKVPVTPLISASKQGTAGSQMKRKLATTPTNVIHAKRSLLRQLNSPALSITNRSNSKTVVPGRKLPSIKVYDTKVAGSIVQKRRSLRKSQGKRRSGVHRQQSQHQLPSVVISSAEGTILQDSVCYENFENNVPNRSSVVAANMVHRNKQINGHAPAIRVACDDLGLANLSEEEENQDPVASSTAHGFSLRSQHKALQETISSRTRNATLRLKPTPKNCPTTF</sequence>
<dbReference type="GO" id="GO:0051256">
    <property type="term" value="P:mitotic spindle midzone assembly"/>
    <property type="evidence" value="ECO:0007669"/>
    <property type="project" value="TreeGrafter"/>
</dbReference>
<evidence type="ECO:0000256" key="1">
    <source>
        <dbReference type="SAM" id="MobiDB-lite"/>
    </source>
</evidence>
<reference evidence="3" key="4">
    <citation type="submission" date="2015-06" db="UniProtKB">
        <authorList>
            <consortium name="EnsemblMetazoa"/>
        </authorList>
    </citation>
    <scope>IDENTIFICATION</scope>
</reference>
<protein>
    <submittedName>
        <fullName evidence="2">Protein regulator of cytokinesis 1 prc1</fullName>
    </submittedName>
</protein>
<keyword evidence="4" id="KW-1185">Reference proteome</keyword>
<feature type="compositionally biased region" description="Basic residues" evidence="1">
    <location>
        <begin position="593"/>
        <end position="609"/>
    </location>
</feature>
<dbReference type="GO" id="GO:0008017">
    <property type="term" value="F:microtubule binding"/>
    <property type="evidence" value="ECO:0007669"/>
    <property type="project" value="InterPro"/>
</dbReference>
<dbReference type="Pfam" id="PF03999">
    <property type="entry name" value="MAP65_ASE1"/>
    <property type="match status" value="1"/>
</dbReference>
<dbReference type="OMA" id="QLHGIYD"/>
<dbReference type="Proteomes" id="UP000000673">
    <property type="component" value="Unassembled WGS sequence"/>
</dbReference>
<dbReference type="FunCoup" id="W5JCB6">
    <property type="interactions" value="978"/>
</dbReference>
<name>W5JCB6_ANODA</name>
<evidence type="ECO:0000313" key="2">
    <source>
        <dbReference type="EMBL" id="ETN61972.1"/>
    </source>
</evidence>
<gene>
    <name evidence="2" type="ORF">AND_006355</name>
</gene>
<dbReference type="AlphaFoldDB" id="W5JCB6"/>
<accession>W5JCB6</accession>
<evidence type="ECO:0000313" key="3">
    <source>
        <dbReference type="EnsemblMetazoa" id="ADAC006355-PA"/>
    </source>
</evidence>
<dbReference type="EnsemblMetazoa" id="ADAC006355-RA">
    <property type="protein sequence ID" value="ADAC006355-PA"/>
    <property type="gene ID" value="ADAC006355"/>
</dbReference>